<dbReference type="SUPFAM" id="SSF55781">
    <property type="entry name" value="GAF domain-like"/>
    <property type="match status" value="4"/>
</dbReference>
<dbReference type="SMART" id="SM00471">
    <property type="entry name" value="HDc"/>
    <property type="match status" value="1"/>
</dbReference>
<feature type="region of interest" description="Disordered" evidence="4">
    <location>
        <begin position="642"/>
        <end position="726"/>
    </location>
</feature>
<dbReference type="CDD" id="cd00077">
    <property type="entry name" value="HDc"/>
    <property type="match status" value="1"/>
</dbReference>
<dbReference type="InterPro" id="IPR003018">
    <property type="entry name" value="GAF"/>
</dbReference>
<keyword evidence="1" id="KW-0140">cGMP</keyword>
<dbReference type="InterPro" id="IPR029016">
    <property type="entry name" value="GAF-like_dom_sf"/>
</dbReference>
<keyword evidence="2" id="KW-0479">Metal-binding</keyword>
<evidence type="ECO:0000256" key="4">
    <source>
        <dbReference type="SAM" id="MobiDB-lite"/>
    </source>
</evidence>
<reference evidence="6 7" key="1">
    <citation type="submission" date="2024-04" db="EMBL/GenBank/DDBJ databases">
        <title>Tritrichomonas musculus Genome.</title>
        <authorList>
            <person name="Alves-Ferreira E."/>
            <person name="Grigg M."/>
            <person name="Lorenzi H."/>
            <person name="Galac M."/>
        </authorList>
    </citation>
    <scope>NUCLEOTIDE SEQUENCE [LARGE SCALE GENOMIC DNA]</scope>
    <source>
        <strain evidence="6 7">EAF2021</strain>
    </source>
</reference>
<evidence type="ECO:0000259" key="5">
    <source>
        <dbReference type="PROSITE" id="PS51845"/>
    </source>
</evidence>
<dbReference type="InterPro" id="IPR036971">
    <property type="entry name" value="PDEase_catalytic_dom_sf"/>
</dbReference>
<comment type="caution">
    <text evidence="6">The sequence shown here is derived from an EMBL/GenBank/DDBJ whole genome shotgun (WGS) entry which is preliminary data.</text>
</comment>
<feature type="compositionally biased region" description="Basic and acidic residues" evidence="4">
    <location>
        <begin position="645"/>
        <end position="720"/>
    </location>
</feature>
<dbReference type="Pfam" id="PF01590">
    <property type="entry name" value="GAF"/>
    <property type="match status" value="1"/>
</dbReference>
<dbReference type="Gene3D" id="3.30.450.40">
    <property type="match status" value="2"/>
</dbReference>
<dbReference type="EMBL" id="JAPFFF010000005">
    <property type="protein sequence ID" value="KAK8890414.1"/>
    <property type="molecule type" value="Genomic_DNA"/>
</dbReference>
<dbReference type="Gene3D" id="1.10.1300.10">
    <property type="entry name" value="3'5'-cyclic nucleotide phosphodiesterase, catalytic domain"/>
    <property type="match status" value="1"/>
</dbReference>
<accession>A0ABR2KGZ6</accession>
<proteinExistence type="predicted"/>
<dbReference type="PRINTS" id="PR00387">
    <property type="entry name" value="PDIESTERASE1"/>
</dbReference>
<sequence>MRSGHYGIDPRSHKNLVPDFRPIGHYPNNSVIRPQTSFGINLPTSRPSTAMVQRKPIKHGYPPKKIQCSPTIKEKKEPAQTRYNVHTVFDLIIDDTRNKTLHESVEFHVKKLFMAEHTFFWFVCSSESCFYSPTKKQTCEINQSILSAAYETNEVINTMKPSNHEKFSVEIDSELLPTLYIPLGDEDNHVYAVIQVFHPIGKLFLTVDLSTGISLSKKFECFSHFLFDTERFTEAANDIACSRNKNPIAYLIDQIQFHFDCRSVEFWIGDTGSSFLRYDSSVNTYVRIIGGNPGVIIRAFQNREVLNISDSSLCEEYNEEFDGDLHNSILAIPYMNDLLPSAIVLRGKNNEEPFSYTDEIELKALTPLILKCLSTTGSGSTEEFSNRLKALLEVAEILGGVLDIDTLVPTIMERACLLLNTERCSLFLVDSTRESLTTTFQSGLDESIKMPISKGIVGHTATTGDIVNISDAYQDSRFDPAVDQKTGFKSKTILTVPIYNNRGEIAGVTEMINKKDDLNFNDDDIKMMVAFNVFCGISLDNAQLYRTSLELTRQLKGFVEMSSALNKTKTLHEVIEEILTNAKNVINASRATLFMKEEDSNSLNQFVSIGENSDYGTKFAEKILQTRHFRAFTQKDIQEILNPKPQEEQKEEQKENQEEQKDNQQEKETNQPESKEDQQENKDNQPESKEDQQESKDGQSETKPDQQENKDNQSESKTDQKQGNYRLPSRLAVAFESTDPASTNLPQVQHSQTICDFPLLTSDECIFGVFEIASNSKILQEDIKLLECFVVFASVSIEKSELQKIASYGNVELEMKKYIGDNERSEVGTVPIKLDMSDSDKEKVFILNFDAPFYDGIGHFRVIWAIFDRFKLLSEYKINNETFFAFISTISSTYNKVPYHNWRHAVDVTQFATYEIVTAKLDESWTKFELFGFFVSAICHDANHDGFTNVYNEKAETPLGILFKNQSVMETHHCSVTIGVISKEECNIFHSLNPGEIKTIWNQIIKLILSTDMAKHYAILKSANELLDKGPFDMTNPEHRVTTMQLVLKCADISNVSRPFELANKWCDVLCEEFFRQGDLEMTNGMEYTSPLNDRAHLDKPKSQIGFYTYVCLPLYETTARGIPSLIVNVNQVKSNLEVWKKDMEQGANNNN</sequence>
<evidence type="ECO:0000256" key="3">
    <source>
        <dbReference type="ARBA" id="ARBA00022801"/>
    </source>
</evidence>
<dbReference type="InterPro" id="IPR003607">
    <property type="entry name" value="HD/PDEase_dom"/>
</dbReference>
<dbReference type="InterPro" id="IPR002073">
    <property type="entry name" value="PDEase_catalytic_dom"/>
</dbReference>
<evidence type="ECO:0000313" key="7">
    <source>
        <dbReference type="Proteomes" id="UP001470230"/>
    </source>
</evidence>
<evidence type="ECO:0000256" key="2">
    <source>
        <dbReference type="ARBA" id="ARBA00022723"/>
    </source>
</evidence>
<feature type="domain" description="PDEase" evidence="5">
    <location>
        <begin position="798"/>
        <end position="1147"/>
    </location>
</feature>
<dbReference type="InterPro" id="IPR023088">
    <property type="entry name" value="PDEase"/>
</dbReference>
<evidence type="ECO:0000313" key="6">
    <source>
        <dbReference type="EMBL" id="KAK8890414.1"/>
    </source>
</evidence>
<organism evidence="6 7">
    <name type="scientific">Tritrichomonas musculus</name>
    <dbReference type="NCBI Taxonomy" id="1915356"/>
    <lineage>
        <taxon>Eukaryota</taxon>
        <taxon>Metamonada</taxon>
        <taxon>Parabasalia</taxon>
        <taxon>Tritrichomonadida</taxon>
        <taxon>Tritrichomonadidae</taxon>
        <taxon>Tritrichomonas</taxon>
    </lineage>
</organism>
<dbReference type="SUPFAM" id="SSF109604">
    <property type="entry name" value="HD-domain/PDEase-like"/>
    <property type="match status" value="1"/>
</dbReference>
<dbReference type="Pfam" id="PF00233">
    <property type="entry name" value="PDEase_I"/>
    <property type="match status" value="1"/>
</dbReference>
<name>A0ABR2KGZ6_9EUKA</name>
<dbReference type="PANTHER" id="PTHR11347">
    <property type="entry name" value="CYCLIC NUCLEOTIDE PHOSPHODIESTERASE"/>
    <property type="match status" value="1"/>
</dbReference>
<keyword evidence="7" id="KW-1185">Reference proteome</keyword>
<evidence type="ECO:0000256" key="1">
    <source>
        <dbReference type="ARBA" id="ARBA00022535"/>
    </source>
</evidence>
<dbReference type="SMART" id="SM00065">
    <property type="entry name" value="GAF"/>
    <property type="match status" value="2"/>
</dbReference>
<dbReference type="PROSITE" id="PS51845">
    <property type="entry name" value="PDEASE_I_2"/>
    <property type="match status" value="1"/>
</dbReference>
<dbReference type="Proteomes" id="UP001470230">
    <property type="component" value="Unassembled WGS sequence"/>
</dbReference>
<keyword evidence="3" id="KW-0378">Hydrolase</keyword>
<gene>
    <name evidence="6" type="ORF">M9Y10_035190</name>
</gene>
<protein>
    <recommendedName>
        <fullName evidence="5">PDEase domain-containing protein</fullName>
    </recommendedName>
</protein>